<dbReference type="InterPro" id="IPR041444">
    <property type="entry name" value="HTH_41"/>
</dbReference>
<protein>
    <recommendedName>
        <fullName evidence="5">Helix-turn-helix domain-containing protein</fullName>
    </recommendedName>
</protein>
<dbReference type="SUPFAM" id="SSF46785">
    <property type="entry name" value="Winged helix' DNA-binding domain"/>
    <property type="match status" value="1"/>
</dbReference>
<dbReference type="InterPro" id="IPR036388">
    <property type="entry name" value="WH-like_DNA-bd_sf"/>
</dbReference>
<dbReference type="InterPro" id="IPR036390">
    <property type="entry name" value="WH_DNA-bd_sf"/>
</dbReference>
<dbReference type="NCBIfam" id="NF041241">
    <property type="entry name" value="YhfZ_full"/>
    <property type="match status" value="1"/>
</dbReference>
<accession>A0A174B401</accession>
<dbReference type="EMBL" id="MAPZ01000009">
    <property type="protein sequence ID" value="OBY12408.1"/>
    <property type="molecule type" value="Genomic_DNA"/>
</dbReference>
<dbReference type="AlphaFoldDB" id="A0A174B401"/>
<feature type="domain" description="YhfZ helix-turn-helix" evidence="1">
    <location>
        <begin position="29"/>
        <end position="73"/>
    </location>
</feature>
<dbReference type="InterPro" id="IPR032791">
    <property type="entry name" value="YhfZ_C"/>
</dbReference>
<dbReference type="Pfam" id="PF14503">
    <property type="entry name" value="YhfZ_C"/>
    <property type="match status" value="1"/>
</dbReference>
<dbReference type="Gene3D" id="3.40.190.10">
    <property type="entry name" value="Periplasmic binding protein-like II"/>
    <property type="match status" value="2"/>
</dbReference>
<name>A0A174B401_9CLOT</name>
<dbReference type="Gene3D" id="1.10.10.10">
    <property type="entry name" value="Winged helix-like DNA-binding domain superfamily/Winged helix DNA-binding domain"/>
    <property type="match status" value="1"/>
</dbReference>
<evidence type="ECO:0000313" key="4">
    <source>
        <dbReference type="Proteomes" id="UP000092714"/>
    </source>
</evidence>
<sequence>MEIKSKLMQKIGIMSANLSNEFIQLDVDDRIPTVAFLSEKYETARGTVQSSLKLLQDYGAIKLESRGHLGTFITYIDYLKLLEVAGINSLVGVMPLPYSKRYEGLATGIFNTLNDRHLSVNLAFMRGANHRLKALLDGRYDFAVTSRLTADYYLKNNEPIEIVAAFGDYSYVNEHVLVVRNDNDGVIRNNMKVGIDRSSIDQSSLTLSYFNDFNVEYVDMSYSSLKNAIKNKEVDAAIWNKDDIDGDEVKVLKLGRENLGISDTEAVIITSKKNAILPKLFSKNLDRKEVLRYQREVLEGLIMPNY</sequence>
<keyword evidence="4" id="KW-1185">Reference proteome</keyword>
<gene>
    <name evidence="3" type="ORF">CP373A1_02100</name>
</gene>
<proteinExistence type="predicted"/>
<evidence type="ECO:0000313" key="3">
    <source>
        <dbReference type="EMBL" id="OBY12408.1"/>
    </source>
</evidence>
<evidence type="ECO:0000259" key="2">
    <source>
        <dbReference type="Pfam" id="PF14503"/>
    </source>
</evidence>
<organism evidence="3 4">
    <name type="scientific">Clostridium paraputrificum</name>
    <dbReference type="NCBI Taxonomy" id="29363"/>
    <lineage>
        <taxon>Bacteria</taxon>
        <taxon>Bacillati</taxon>
        <taxon>Bacillota</taxon>
        <taxon>Clostridia</taxon>
        <taxon>Eubacteriales</taxon>
        <taxon>Clostridiaceae</taxon>
        <taxon>Clostridium</taxon>
    </lineage>
</organism>
<reference evidence="3 4" key="1">
    <citation type="submission" date="2016-06" db="EMBL/GenBank/DDBJ databases">
        <authorList>
            <person name="Kjaerup R.B."/>
            <person name="Dalgaard T.S."/>
            <person name="Juul-Madsen H.R."/>
        </authorList>
    </citation>
    <scope>NUCLEOTIDE SEQUENCE [LARGE SCALE GENOMIC DNA]</scope>
    <source>
        <strain evidence="3 4">373-A1</strain>
    </source>
</reference>
<comment type="caution">
    <text evidence="3">The sequence shown here is derived from an EMBL/GenBank/DDBJ whole genome shotgun (WGS) entry which is preliminary data.</text>
</comment>
<dbReference type="eggNOG" id="COG0715">
    <property type="taxonomic scope" value="Bacteria"/>
</dbReference>
<evidence type="ECO:0008006" key="5">
    <source>
        <dbReference type="Google" id="ProtNLM"/>
    </source>
</evidence>
<evidence type="ECO:0000259" key="1">
    <source>
        <dbReference type="Pfam" id="PF14502"/>
    </source>
</evidence>
<dbReference type="OrthoDB" id="147067at2"/>
<dbReference type="Proteomes" id="UP000092714">
    <property type="component" value="Unassembled WGS sequence"/>
</dbReference>
<dbReference type="SUPFAM" id="SSF53850">
    <property type="entry name" value="Periplasmic binding protein-like II"/>
    <property type="match status" value="1"/>
</dbReference>
<feature type="domain" description="Uncharacterised protein YhfZ C-terminal" evidence="2">
    <location>
        <begin position="77"/>
        <end position="306"/>
    </location>
</feature>
<dbReference type="RefSeq" id="WP_027099709.1">
    <property type="nucleotide sequence ID" value="NZ_CABJAZ010000003.1"/>
</dbReference>
<dbReference type="Pfam" id="PF14502">
    <property type="entry name" value="HTH_41"/>
    <property type="match status" value="1"/>
</dbReference>